<proteinExistence type="inferred from homology"/>
<dbReference type="Pfam" id="PF07715">
    <property type="entry name" value="Plug"/>
    <property type="match status" value="1"/>
</dbReference>
<dbReference type="GO" id="GO:0009279">
    <property type="term" value="C:cell outer membrane"/>
    <property type="evidence" value="ECO:0007669"/>
    <property type="project" value="UniProtKB-SubCell"/>
</dbReference>
<dbReference type="AlphaFoldDB" id="A0A512CIF0"/>
<dbReference type="PROSITE" id="PS52016">
    <property type="entry name" value="TONB_DEPENDENT_REC_3"/>
    <property type="match status" value="1"/>
</dbReference>
<evidence type="ECO:0000313" key="10">
    <source>
        <dbReference type="Proteomes" id="UP000321301"/>
    </source>
</evidence>
<accession>A0A512CIF0</accession>
<dbReference type="Gene3D" id="2.40.170.20">
    <property type="entry name" value="TonB-dependent receptor, beta-barrel domain"/>
    <property type="match status" value="1"/>
</dbReference>
<dbReference type="NCBIfam" id="TIGR04057">
    <property type="entry name" value="SusC_RagA_signa"/>
    <property type="match status" value="1"/>
</dbReference>
<dbReference type="SUPFAM" id="SSF56935">
    <property type="entry name" value="Porins"/>
    <property type="match status" value="1"/>
</dbReference>
<keyword evidence="3 7" id="KW-1134">Transmembrane beta strand</keyword>
<comment type="subcellular location">
    <subcellularLocation>
        <location evidence="1 7">Cell outer membrane</location>
        <topology evidence="1 7">Multi-pass membrane protein</topology>
    </subcellularLocation>
</comment>
<evidence type="ECO:0000313" key="9">
    <source>
        <dbReference type="EMBL" id="GEO23998.1"/>
    </source>
</evidence>
<dbReference type="InterPro" id="IPR037066">
    <property type="entry name" value="Plug_dom_sf"/>
</dbReference>
<evidence type="ECO:0000256" key="4">
    <source>
        <dbReference type="ARBA" id="ARBA00022692"/>
    </source>
</evidence>
<keyword evidence="2 7" id="KW-0813">Transport</keyword>
<dbReference type="InterPro" id="IPR012910">
    <property type="entry name" value="Plug_dom"/>
</dbReference>
<comment type="similarity">
    <text evidence="7">Belongs to the TonB-dependent receptor family.</text>
</comment>
<dbReference type="InterPro" id="IPR023997">
    <property type="entry name" value="TonB-dep_OMP_SusC/RagA_CS"/>
</dbReference>
<dbReference type="EMBL" id="BJYV01000032">
    <property type="protein sequence ID" value="GEO23998.1"/>
    <property type="molecule type" value="Genomic_DNA"/>
</dbReference>
<feature type="domain" description="TonB-dependent receptor plug" evidence="8">
    <location>
        <begin position="146"/>
        <end position="253"/>
    </location>
</feature>
<dbReference type="InterPro" id="IPR008969">
    <property type="entry name" value="CarboxyPept-like_regulatory"/>
</dbReference>
<keyword evidence="6 7" id="KW-0998">Cell outer membrane</keyword>
<gene>
    <name evidence="9" type="ORF">CQA01_45320</name>
</gene>
<sequence>MKEHLLLSDALSAPKGIKDPRSFMVSMGKRFLFLCLLLCFSTVASLKAFQANQNLTISGTVLDANNEETLPGASIIIKGSTSGTVSDIDGKFSINVPNPQTVLVVSFIGYINKEITVGNQNEITVNMVSDAAEMDEVVVIGYGTVKKRDLTGSVERINADAFQNQTMTQLTDMLTGTVAGFNANQSTSAAGGSSLEVRGPTSLNAGTEPLIVLDGVIYKGSIQDINPHDIESMDILKDASSAAVFGSKAASGVILITTKRGESGKPTINYSTRMGISEPASARRPLGPDEYIQFRTDFFRTVFPNTPYHFYTNPNELPSDLTVEDWRNFGDNPLADNTQEYMSRLRLFPIEQENYLSGNSTDWYDVVMRKGVRQTHDLSIGGGADGFNYYWSIGYTDNEGVRVGDEFSSIRSKLNIDFDVTDWLNVGLNTQFSDRDESGVPASMDFYSNSPFGREFDENGNLERLPHGHTFHPLLDNYRTSKLRKVNSLFSILYAKVALPFGITYSLSFQPRYETMKDLRFISTDIRFGGSPTEDLSQGTRSEYSHYEWMVDNLLKWNKKIGIHSIDATLLYNSEETKRWSSDNSNINFFPTEELGYNALQFGNNPALSNYDYRSTGDAMMARVNYTLNEKYLLTASVRRDGYSAFGLQNPRATFPALAFAWQLGDEEFFDSELINRMKLRLSWGVNGNRDIGMYASLARLGSNLWYDGTRQRVGVYNSSLSNAGLRWERTESINLGLDVGVLEDRIDMSFDYYDMTTTDLLMNRILPSITGFNDVTSNLGELGNHGFETTINTVNYSDRNFTWRSSLVFSLNRNKIKNLFGDIGEYTLLGETQTGEVPDYSNQWFPGQAIDVVWDYEMLGVWQENEADEAAVYGMRVGDFKAVDVDNNGVYNELVDKQFIGYERPRYRFGFKNDFTFLKNFTASLFIRADLGHIGAYSPALNAGFESNDRRSRNVGPVPYWTPENPINDYARLDVSTSGYGGGLMVYKSRSFVRIQDLSLAYAFPSHLTQRIKLNNLRVFGSIRNLATFTKWPHWDPESGSSPMPRIFTTGISLSL</sequence>
<evidence type="ECO:0000256" key="3">
    <source>
        <dbReference type="ARBA" id="ARBA00022452"/>
    </source>
</evidence>
<dbReference type="FunFam" id="2.60.40.1120:FF:000003">
    <property type="entry name" value="Outer membrane protein Omp121"/>
    <property type="match status" value="1"/>
</dbReference>
<dbReference type="Pfam" id="PF13715">
    <property type="entry name" value="CarbopepD_reg_2"/>
    <property type="match status" value="1"/>
</dbReference>
<evidence type="ECO:0000256" key="5">
    <source>
        <dbReference type="ARBA" id="ARBA00023136"/>
    </source>
</evidence>
<evidence type="ECO:0000256" key="7">
    <source>
        <dbReference type="PROSITE-ProRule" id="PRU01360"/>
    </source>
</evidence>
<evidence type="ECO:0000259" key="8">
    <source>
        <dbReference type="Pfam" id="PF07715"/>
    </source>
</evidence>
<dbReference type="Gene3D" id="2.170.130.10">
    <property type="entry name" value="TonB-dependent receptor, plug domain"/>
    <property type="match status" value="1"/>
</dbReference>
<keyword evidence="10" id="KW-1185">Reference proteome</keyword>
<dbReference type="SUPFAM" id="SSF49464">
    <property type="entry name" value="Carboxypeptidase regulatory domain-like"/>
    <property type="match status" value="1"/>
</dbReference>
<dbReference type="InterPro" id="IPR023996">
    <property type="entry name" value="TonB-dep_OMP_SusC/RagA"/>
</dbReference>
<evidence type="ECO:0000256" key="2">
    <source>
        <dbReference type="ARBA" id="ARBA00022448"/>
    </source>
</evidence>
<dbReference type="InterPro" id="IPR039426">
    <property type="entry name" value="TonB-dep_rcpt-like"/>
</dbReference>
<dbReference type="Gene3D" id="2.60.40.1120">
    <property type="entry name" value="Carboxypeptidase-like, regulatory domain"/>
    <property type="match status" value="1"/>
</dbReference>
<reference evidence="9 10" key="1">
    <citation type="submission" date="2019-07" db="EMBL/GenBank/DDBJ databases">
        <title>Whole genome shotgun sequence of Cyclobacterium qasimii NBRC 106168.</title>
        <authorList>
            <person name="Hosoyama A."/>
            <person name="Uohara A."/>
            <person name="Ohji S."/>
            <person name="Ichikawa N."/>
        </authorList>
    </citation>
    <scope>NUCLEOTIDE SEQUENCE [LARGE SCALE GENOMIC DNA]</scope>
    <source>
        <strain evidence="9 10">NBRC 106168</strain>
    </source>
</reference>
<protein>
    <submittedName>
        <fullName evidence="9">SusC/RagA family TonB-linked outer membrane protein</fullName>
    </submittedName>
</protein>
<dbReference type="NCBIfam" id="TIGR04056">
    <property type="entry name" value="OMP_RagA_SusC"/>
    <property type="match status" value="1"/>
</dbReference>
<comment type="caution">
    <text evidence="9">The sequence shown here is derived from an EMBL/GenBank/DDBJ whole genome shotgun (WGS) entry which is preliminary data.</text>
</comment>
<keyword evidence="5 7" id="KW-0472">Membrane</keyword>
<organism evidence="9 10">
    <name type="scientific">Cyclobacterium qasimii</name>
    <dbReference type="NCBI Taxonomy" id="1350429"/>
    <lineage>
        <taxon>Bacteria</taxon>
        <taxon>Pseudomonadati</taxon>
        <taxon>Bacteroidota</taxon>
        <taxon>Cytophagia</taxon>
        <taxon>Cytophagales</taxon>
        <taxon>Cyclobacteriaceae</taxon>
        <taxon>Cyclobacterium</taxon>
    </lineage>
</organism>
<name>A0A512CIF0_9BACT</name>
<evidence type="ECO:0000256" key="6">
    <source>
        <dbReference type="ARBA" id="ARBA00023237"/>
    </source>
</evidence>
<dbReference type="Proteomes" id="UP000321301">
    <property type="component" value="Unassembled WGS sequence"/>
</dbReference>
<dbReference type="RefSeq" id="WP_244948121.1">
    <property type="nucleotide sequence ID" value="NZ_BJYV01000032.1"/>
</dbReference>
<evidence type="ECO:0000256" key="1">
    <source>
        <dbReference type="ARBA" id="ARBA00004571"/>
    </source>
</evidence>
<keyword evidence="4 7" id="KW-0812">Transmembrane</keyword>
<dbReference type="InterPro" id="IPR036942">
    <property type="entry name" value="Beta-barrel_TonB_sf"/>
</dbReference>